<dbReference type="InterPro" id="IPR045886">
    <property type="entry name" value="ThiF/MoeB/HesA"/>
</dbReference>
<reference evidence="2 3" key="1">
    <citation type="submission" date="2019-03" db="EMBL/GenBank/DDBJ databases">
        <title>Genomic Encyclopedia of Type Strains, Phase IV (KMG-IV): sequencing the most valuable type-strain genomes for metagenomic binning, comparative biology and taxonomic classification.</title>
        <authorList>
            <person name="Goeker M."/>
        </authorList>
    </citation>
    <scope>NUCLEOTIDE SEQUENCE [LARGE SCALE GENOMIC DNA]</scope>
    <source>
        <strain evidence="2 3">DSM 45934</strain>
    </source>
</reference>
<dbReference type="InterPro" id="IPR000594">
    <property type="entry name" value="ThiF_NAD_FAD-bd"/>
</dbReference>
<protein>
    <submittedName>
        <fullName evidence="2">Molybdopterin/thiamine biosynthesis adenylyltransferase</fullName>
    </submittedName>
</protein>
<evidence type="ECO:0000259" key="1">
    <source>
        <dbReference type="Pfam" id="PF00899"/>
    </source>
</evidence>
<sequence>MIPRLKSLQVESVAGGVIIHRRALERTHLADAEGSVAVLLRLLREGTRTEDELVPAMAAEGFQVPRDDIAAALAQFDEWRILERAGDDDTLTPAVRERHQSNLRFYDVSADLTVSSADQHRAVASARVLLLGAGGLGSGILQSFVGLGVGHVTLVDFDTVEIKNLARQFAYGLAAVGRRKVDAAKAWAAAYSGGTVVDAVHRRVEDVVAIQELATGHDVVVCAVDTPGNVQLLVNEACCDLGIPFVAGGLAYSSLVYWSVQPGTSACRQCLELRRAEEPAAEGAGPLFDSQPVNRATGPVVQVLSGLMAMEAMRFVRRTEAPVALACYHVLQLADDMTTSRDPWQRHPDCPWCARR</sequence>
<dbReference type="GO" id="GO:0016779">
    <property type="term" value="F:nucleotidyltransferase activity"/>
    <property type="evidence" value="ECO:0007669"/>
    <property type="project" value="UniProtKB-KW"/>
</dbReference>
<keyword evidence="2" id="KW-0548">Nucleotidyltransferase</keyword>
<evidence type="ECO:0000313" key="2">
    <source>
        <dbReference type="EMBL" id="TCO44245.1"/>
    </source>
</evidence>
<dbReference type="Pfam" id="PF00899">
    <property type="entry name" value="ThiF"/>
    <property type="match status" value="1"/>
</dbReference>
<feature type="domain" description="THIF-type NAD/FAD binding fold" evidence="1">
    <location>
        <begin position="115"/>
        <end position="351"/>
    </location>
</feature>
<dbReference type="SUPFAM" id="SSF69572">
    <property type="entry name" value="Activating enzymes of the ubiquitin-like proteins"/>
    <property type="match status" value="1"/>
</dbReference>
<evidence type="ECO:0000313" key="3">
    <source>
        <dbReference type="Proteomes" id="UP000295680"/>
    </source>
</evidence>
<dbReference type="GO" id="GO:0005737">
    <property type="term" value="C:cytoplasm"/>
    <property type="evidence" value="ECO:0007669"/>
    <property type="project" value="TreeGrafter"/>
</dbReference>
<dbReference type="PANTHER" id="PTHR10953:SF102">
    <property type="entry name" value="ADENYLYLTRANSFERASE AND SULFURTRANSFERASE MOCS3"/>
    <property type="match status" value="1"/>
</dbReference>
<dbReference type="GO" id="GO:0004792">
    <property type="term" value="F:thiosulfate-cyanide sulfurtransferase activity"/>
    <property type="evidence" value="ECO:0007669"/>
    <property type="project" value="TreeGrafter"/>
</dbReference>
<gene>
    <name evidence="2" type="ORF">EV192_12418</name>
</gene>
<accession>A0A4R2INH3</accession>
<name>A0A4R2INH3_9PSEU</name>
<keyword evidence="2" id="KW-0808">Transferase</keyword>
<dbReference type="GO" id="GO:0008641">
    <property type="term" value="F:ubiquitin-like modifier activating enzyme activity"/>
    <property type="evidence" value="ECO:0007669"/>
    <property type="project" value="InterPro"/>
</dbReference>
<keyword evidence="3" id="KW-1185">Reference proteome</keyword>
<dbReference type="AlphaFoldDB" id="A0A4R2INH3"/>
<dbReference type="Proteomes" id="UP000295680">
    <property type="component" value="Unassembled WGS sequence"/>
</dbReference>
<dbReference type="Gene3D" id="3.40.50.720">
    <property type="entry name" value="NAD(P)-binding Rossmann-like Domain"/>
    <property type="match status" value="1"/>
</dbReference>
<dbReference type="EMBL" id="SLWS01000024">
    <property type="protein sequence ID" value="TCO44245.1"/>
    <property type="molecule type" value="Genomic_DNA"/>
</dbReference>
<comment type="caution">
    <text evidence="2">The sequence shown here is derived from an EMBL/GenBank/DDBJ whole genome shotgun (WGS) entry which is preliminary data.</text>
</comment>
<organism evidence="2 3">
    <name type="scientific">Actinocrispum wychmicini</name>
    <dbReference type="NCBI Taxonomy" id="1213861"/>
    <lineage>
        <taxon>Bacteria</taxon>
        <taxon>Bacillati</taxon>
        <taxon>Actinomycetota</taxon>
        <taxon>Actinomycetes</taxon>
        <taxon>Pseudonocardiales</taxon>
        <taxon>Pseudonocardiaceae</taxon>
        <taxon>Actinocrispum</taxon>
    </lineage>
</organism>
<dbReference type="InterPro" id="IPR035985">
    <property type="entry name" value="Ubiquitin-activating_enz"/>
</dbReference>
<dbReference type="PANTHER" id="PTHR10953">
    <property type="entry name" value="UBIQUITIN-ACTIVATING ENZYME E1"/>
    <property type="match status" value="1"/>
</dbReference>
<dbReference type="RefSeq" id="WP_165961064.1">
    <property type="nucleotide sequence ID" value="NZ_SLWS01000024.1"/>
</dbReference>
<proteinExistence type="predicted"/>